<feature type="domain" description="Type II secretion system protein GspF" evidence="9">
    <location>
        <begin position="255"/>
        <end position="377"/>
    </location>
</feature>
<feature type="domain" description="Type II secretion system protein GspF" evidence="9">
    <location>
        <begin position="57"/>
        <end position="175"/>
    </location>
</feature>
<comment type="caution">
    <text evidence="10">The sequence shown here is derived from an EMBL/GenBank/DDBJ whole genome shotgun (WGS) entry which is preliminary data.</text>
</comment>
<gene>
    <name evidence="10" type="ORF">HNQ88_004818</name>
</gene>
<organism evidence="10 11">
    <name type="scientific">Aureibacter tunicatorum</name>
    <dbReference type="NCBI Taxonomy" id="866807"/>
    <lineage>
        <taxon>Bacteria</taxon>
        <taxon>Pseudomonadati</taxon>
        <taxon>Bacteroidota</taxon>
        <taxon>Cytophagia</taxon>
        <taxon>Cytophagales</taxon>
        <taxon>Persicobacteraceae</taxon>
        <taxon>Aureibacter</taxon>
    </lineage>
</organism>
<evidence type="ECO:0000313" key="11">
    <source>
        <dbReference type="Proteomes" id="UP001185092"/>
    </source>
</evidence>
<evidence type="ECO:0000256" key="4">
    <source>
        <dbReference type="ARBA" id="ARBA00022692"/>
    </source>
</evidence>
<dbReference type="Gene3D" id="1.20.81.30">
    <property type="entry name" value="Type II secretion system (T2SS), domain F"/>
    <property type="match status" value="2"/>
</dbReference>
<dbReference type="Proteomes" id="UP001185092">
    <property type="component" value="Unassembled WGS sequence"/>
</dbReference>
<protein>
    <submittedName>
        <fullName evidence="10">Type IV pilus assembly protein PilC</fullName>
    </submittedName>
</protein>
<dbReference type="InterPro" id="IPR042094">
    <property type="entry name" value="T2SS_GspF_sf"/>
</dbReference>
<name>A0AAE3XPL8_9BACT</name>
<evidence type="ECO:0000256" key="8">
    <source>
        <dbReference type="SAM" id="Phobius"/>
    </source>
</evidence>
<evidence type="ECO:0000256" key="7">
    <source>
        <dbReference type="SAM" id="MobiDB-lite"/>
    </source>
</evidence>
<feature type="transmembrane region" description="Helical" evidence="8">
    <location>
        <begin position="358"/>
        <end position="378"/>
    </location>
</feature>
<feature type="transmembrane region" description="Helical" evidence="8">
    <location>
        <begin position="206"/>
        <end position="223"/>
    </location>
</feature>
<evidence type="ECO:0000256" key="2">
    <source>
        <dbReference type="ARBA" id="ARBA00005745"/>
    </source>
</evidence>
<reference evidence="10" key="1">
    <citation type="submission" date="2023-07" db="EMBL/GenBank/DDBJ databases">
        <title>Genomic Encyclopedia of Type Strains, Phase IV (KMG-IV): sequencing the most valuable type-strain genomes for metagenomic binning, comparative biology and taxonomic classification.</title>
        <authorList>
            <person name="Goeker M."/>
        </authorList>
    </citation>
    <scope>NUCLEOTIDE SEQUENCE</scope>
    <source>
        <strain evidence="10">DSM 26174</strain>
    </source>
</reference>
<keyword evidence="11" id="KW-1185">Reference proteome</keyword>
<proteinExistence type="inferred from homology"/>
<keyword evidence="5 8" id="KW-1133">Transmembrane helix</keyword>
<comment type="subcellular location">
    <subcellularLocation>
        <location evidence="1">Cell membrane</location>
        <topology evidence="1">Multi-pass membrane protein</topology>
    </subcellularLocation>
</comment>
<keyword evidence="6 8" id="KW-0472">Membrane</keyword>
<evidence type="ECO:0000256" key="5">
    <source>
        <dbReference type="ARBA" id="ARBA00022989"/>
    </source>
</evidence>
<evidence type="ECO:0000313" key="10">
    <source>
        <dbReference type="EMBL" id="MDR6241731.1"/>
    </source>
</evidence>
<keyword evidence="3" id="KW-1003">Cell membrane</keyword>
<dbReference type="PANTHER" id="PTHR30012:SF0">
    <property type="entry name" value="TYPE II SECRETION SYSTEM PROTEIN F-RELATED"/>
    <property type="match status" value="1"/>
</dbReference>
<comment type="similarity">
    <text evidence="2">Belongs to the GSP F family.</text>
</comment>
<sequence>MAGLDLSKAKTTRSNTRPQKKTVGKKEAADQKKFWEKDISLFPETFSDKDKEMLYMELSNMLEAGVDVRSALSLSVEHIGKKHRDKIQSILDKVIEGSALHEAMTDAPHFSAYECFSIQIGEETGQLARVLKELGDFYSKKIKQKRMITSALSYPVVILMTSMGAVGFMLYFIVPMFSEIFKRFGGDLPAVTQMIISFSEALSENIYTILLVVISLISFVTIFKSKPWFKKYLDLIVYKIPFIGALLHKIQLARFCSSLALLLSSKVPLLQSIGLIAKMIEYYPIHNSLSKIEEDILQGLPLNESMKKIDVFDGKMVALIKVGEEVNRLDSFFAKLANNYGEEADHQTSMLGTFIEPVMIVVLGGLVGFILVAMYLPMFKLSTNIGF</sequence>
<dbReference type="EMBL" id="JAVDQD010000011">
    <property type="protein sequence ID" value="MDR6241731.1"/>
    <property type="molecule type" value="Genomic_DNA"/>
</dbReference>
<keyword evidence="4 8" id="KW-0812">Transmembrane</keyword>
<feature type="transmembrane region" description="Helical" evidence="8">
    <location>
        <begin position="151"/>
        <end position="174"/>
    </location>
</feature>
<dbReference type="PANTHER" id="PTHR30012">
    <property type="entry name" value="GENERAL SECRETION PATHWAY PROTEIN"/>
    <property type="match status" value="1"/>
</dbReference>
<accession>A0AAE3XPL8</accession>
<dbReference type="InterPro" id="IPR018076">
    <property type="entry name" value="T2SS_GspF_dom"/>
</dbReference>
<dbReference type="GO" id="GO:0005886">
    <property type="term" value="C:plasma membrane"/>
    <property type="evidence" value="ECO:0007669"/>
    <property type="project" value="UniProtKB-SubCell"/>
</dbReference>
<dbReference type="RefSeq" id="WP_309942772.1">
    <property type="nucleotide sequence ID" value="NZ_AP025309.1"/>
</dbReference>
<evidence type="ECO:0000256" key="6">
    <source>
        <dbReference type="ARBA" id="ARBA00023136"/>
    </source>
</evidence>
<evidence type="ECO:0000256" key="3">
    <source>
        <dbReference type="ARBA" id="ARBA00022475"/>
    </source>
</evidence>
<evidence type="ECO:0000256" key="1">
    <source>
        <dbReference type="ARBA" id="ARBA00004651"/>
    </source>
</evidence>
<evidence type="ECO:0000259" key="9">
    <source>
        <dbReference type="Pfam" id="PF00482"/>
    </source>
</evidence>
<feature type="region of interest" description="Disordered" evidence="7">
    <location>
        <begin position="1"/>
        <end position="28"/>
    </location>
</feature>
<dbReference type="InterPro" id="IPR003004">
    <property type="entry name" value="GspF/PilC"/>
</dbReference>
<dbReference type="AlphaFoldDB" id="A0AAE3XPL8"/>
<dbReference type="Pfam" id="PF00482">
    <property type="entry name" value="T2SSF"/>
    <property type="match status" value="2"/>
</dbReference>